<organism evidence="1 2">
    <name type="scientific">Rhipicephalus microplus</name>
    <name type="common">Cattle tick</name>
    <name type="synonym">Boophilus microplus</name>
    <dbReference type="NCBI Taxonomy" id="6941"/>
    <lineage>
        <taxon>Eukaryota</taxon>
        <taxon>Metazoa</taxon>
        <taxon>Ecdysozoa</taxon>
        <taxon>Arthropoda</taxon>
        <taxon>Chelicerata</taxon>
        <taxon>Arachnida</taxon>
        <taxon>Acari</taxon>
        <taxon>Parasitiformes</taxon>
        <taxon>Ixodida</taxon>
        <taxon>Ixodoidea</taxon>
        <taxon>Ixodidae</taxon>
        <taxon>Rhipicephalinae</taxon>
        <taxon>Rhipicephalus</taxon>
        <taxon>Boophilus</taxon>
    </lineage>
</organism>
<dbReference type="InterPro" id="IPR024079">
    <property type="entry name" value="MetalloPept_cat_dom_sf"/>
</dbReference>
<keyword evidence="2" id="KW-1185">Reference proteome</keyword>
<comment type="caution">
    <text evidence="1">The sequence shown here is derived from an EMBL/GenBank/DDBJ whole genome shotgun (WGS) entry which is preliminary data.</text>
</comment>
<reference evidence="1" key="2">
    <citation type="submission" date="2021-09" db="EMBL/GenBank/DDBJ databases">
        <authorList>
            <person name="Jia N."/>
            <person name="Wang J."/>
            <person name="Shi W."/>
            <person name="Du L."/>
            <person name="Sun Y."/>
            <person name="Zhan W."/>
            <person name="Jiang J."/>
            <person name="Wang Q."/>
            <person name="Zhang B."/>
            <person name="Ji P."/>
            <person name="Sakyi L.B."/>
            <person name="Cui X."/>
            <person name="Yuan T."/>
            <person name="Jiang B."/>
            <person name="Yang W."/>
            <person name="Lam T.T.-Y."/>
            <person name="Chang Q."/>
            <person name="Ding S."/>
            <person name="Wang X."/>
            <person name="Zhu J."/>
            <person name="Ruan X."/>
            <person name="Zhao L."/>
            <person name="Wei J."/>
            <person name="Que T."/>
            <person name="Du C."/>
            <person name="Cheng J."/>
            <person name="Dai P."/>
            <person name="Han X."/>
            <person name="Huang E."/>
            <person name="Gao Y."/>
            <person name="Liu J."/>
            <person name="Shao H."/>
            <person name="Ye R."/>
            <person name="Li L."/>
            <person name="Wei W."/>
            <person name="Wang X."/>
            <person name="Wang C."/>
            <person name="Huo Q."/>
            <person name="Li W."/>
            <person name="Guo W."/>
            <person name="Chen H."/>
            <person name="Chen S."/>
            <person name="Zhou L."/>
            <person name="Zhou L."/>
            <person name="Ni X."/>
            <person name="Tian J."/>
            <person name="Zhou Y."/>
            <person name="Sheng Y."/>
            <person name="Liu T."/>
            <person name="Pan Y."/>
            <person name="Xia L."/>
            <person name="Li J."/>
            <person name="Zhao F."/>
            <person name="Cao W."/>
        </authorList>
    </citation>
    <scope>NUCLEOTIDE SEQUENCE</scope>
    <source>
        <strain evidence="1">Rmic-2018</strain>
        <tissue evidence="1">Larvae</tissue>
    </source>
</reference>
<reference evidence="1" key="1">
    <citation type="journal article" date="2020" name="Cell">
        <title>Large-Scale Comparative Analyses of Tick Genomes Elucidate Their Genetic Diversity and Vector Capacities.</title>
        <authorList>
            <consortium name="Tick Genome and Microbiome Consortium (TIGMIC)"/>
            <person name="Jia N."/>
            <person name="Wang J."/>
            <person name="Shi W."/>
            <person name="Du L."/>
            <person name="Sun Y."/>
            <person name="Zhan W."/>
            <person name="Jiang J.F."/>
            <person name="Wang Q."/>
            <person name="Zhang B."/>
            <person name="Ji P."/>
            <person name="Bell-Sakyi L."/>
            <person name="Cui X.M."/>
            <person name="Yuan T.T."/>
            <person name="Jiang B.G."/>
            <person name="Yang W.F."/>
            <person name="Lam T.T."/>
            <person name="Chang Q.C."/>
            <person name="Ding S.J."/>
            <person name="Wang X.J."/>
            <person name="Zhu J.G."/>
            <person name="Ruan X.D."/>
            <person name="Zhao L."/>
            <person name="Wei J.T."/>
            <person name="Ye R.Z."/>
            <person name="Que T.C."/>
            <person name="Du C.H."/>
            <person name="Zhou Y.H."/>
            <person name="Cheng J.X."/>
            <person name="Dai P.F."/>
            <person name="Guo W.B."/>
            <person name="Han X.H."/>
            <person name="Huang E.J."/>
            <person name="Li L.F."/>
            <person name="Wei W."/>
            <person name="Gao Y.C."/>
            <person name="Liu J.Z."/>
            <person name="Shao H.Z."/>
            <person name="Wang X."/>
            <person name="Wang C.C."/>
            <person name="Yang T.C."/>
            <person name="Huo Q.B."/>
            <person name="Li W."/>
            <person name="Chen H.Y."/>
            <person name="Chen S.E."/>
            <person name="Zhou L.G."/>
            <person name="Ni X.B."/>
            <person name="Tian J.H."/>
            <person name="Sheng Y."/>
            <person name="Liu T."/>
            <person name="Pan Y.S."/>
            <person name="Xia L.Y."/>
            <person name="Li J."/>
            <person name="Zhao F."/>
            <person name="Cao W.C."/>
        </authorList>
    </citation>
    <scope>NUCLEOTIDE SEQUENCE</scope>
    <source>
        <strain evidence="1">Rmic-2018</strain>
    </source>
</reference>
<proteinExistence type="predicted"/>
<protein>
    <submittedName>
        <fullName evidence="1">Uncharacterized protein</fullName>
    </submittedName>
</protein>
<dbReference type="Gene3D" id="3.40.390.10">
    <property type="entry name" value="Collagenase (Catalytic Domain)"/>
    <property type="match status" value="1"/>
</dbReference>
<dbReference type="SUPFAM" id="SSF55486">
    <property type="entry name" value="Metalloproteases ('zincins'), catalytic domain"/>
    <property type="match status" value="1"/>
</dbReference>
<gene>
    <name evidence="1" type="ORF">HPB51_011194</name>
</gene>
<sequence length="233" mass="25563">MVDGEIHHSYGGRFFNREVDIAVQLRSGAQHVRPRATHIPGGPFLSSAAFDLAWLAVYDIQDKRFYVLSAIVQPPYYVEGSLPSLNYDGLGILLATAVSTELFFKSTTQAASSSEGNFLARSLGTMRASKQRLAGKNESRTDALAARVAHLSYHMSDDFRDAPTVQGLDIAAPDHPFFIGVAQTLCSLTRSRHYTHFVGQRMLVAAPTAINNALFPLSEKREAFNCDASNMHT</sequence>
<dbReference type="EMBL" id="JABSTU010000001">
    <property type="protein sequence ID" value="KAH8040498.1"/>
    <property type="molecule type" value="Genomic_DNA"/>
</dbReference>
<accession>A0A9J6F1A6</accession>
<dbReference type="GO" id="GO:0008237">
    <property type="term" value="F:metallopeptidase activity"/>
    <property type="evidence" value="ECO:0007669"/>
    <property type="project" value="InterPro"/>
</dbReference>
<evidence type="ECO:0000313" key="1">
    <source>
        <dbReference type="EMBL" id="KAH8040498.1"/>
    </source>
</evidence>
<dbReference type="AlphaFoldDB" id="A0A9J6F1A6"/>
<name>A0A9J6F1A6_RHIMP</name>
<evidence type="ECO:0000313" key="2">
    <source>
        <dbReference type="Proteomes" id="UP000821866"/>
    </source>
</evidence>
<dbReference type="Proteomes" id="UP000821866">
    <property type="component" value="Chromosome 1"/>
</dbReference>